<keyword evidence="3" id="KW-0677">Repeat</keyword>
<dbReference type="SUPFAM" id="SSF52058">
    <property type="entry name" value="L domain-like"/>
    <property type="match status" value="1"/>
</dbReference>
<evidence type="ECO:0000313" key="7">
    <source>
        <dbReference type="Proteomes" id="UP000002009"/>
    </source>
</evidence>
<proteinExistence type="predicted"/>
<dbReference type="PANTHER" id="PTHR45973:SF35">
    <property type="entry name" value="LEUCINE-RICH REPEAT-CONTAINING PROTEIN 43"/>
    <property type="match status" value="1"/>
</dbReference>
<feature type="coiled-coil region" evidence="4">
    <location>
        <begin position="1003"/>
        <end position="1090"/>
    </location>
</feature>
<feature type="compositionally biased region" description="Basic and acidic residues" evidence="5">
    <location>
        <begin position="20"/>
        <end position="50"/>
    </location>
</feature>
<reference evidence="6 7" key="1">
    <citation type="journal article" date="2009" name="Science">
        <title>Green evolution and dynamic adaptations revealed by genomes of the marine picoeukaryotes Micromonas.</title>
        <authorList>
            <person name="Worden A.Z."/>
            <person name="Lee J.H."/>
            <person name="Mock T."/>
            <person name="Rouze P."/>
            <person name="Simmons M.P."/>
            <person name="Aerts A.L."/>
            <person name="Allen A.E."/>
            <person name="Cuvelier M.L."/>
            <person name="Derelle E."/>
            <person name="Everett M.V."/>
            <person name="Foulon E."/>
            <person name="Grimwood J."/>
            <person name="Gundlach H."/>
            <person name="Henrissat B."/>
            <person name="Napoli C."/>
            <person name="McDonald S.M."/>
            <person name="Parker M.S."/>
            <person name="Rombauts S."/>
            <person name="Salamov A."/>
            <person name="Von Dassow P."/>
            <person name="Badger J.H."/>
            <person name="Coutinho P.M."/>
            <person name="Demir E."/>
            <person name="Dubchak I."/>
            <person name="Gentemann C."/>
            <person name="Eikrem W."/>
            <person name="Gready J.E."/>
            <person name="John U."/>
            <person name="Lanier W."/>
            <person name="Lindquist E.A."/>
            <person name="Lucas S."/>
            <person name="Mayer K.F."/>
            <person name="Moreau H."/>
            <person name="Not F."/>
            <person name="Otillar R."/>
            <person name="Panaud O."/>
            <person name="Pangilinan J."/>
            <person name="Paulsen I."/>
            <person name="Piegu B."/>
            <person name="Poliakov A."/>
            <person name="Robbens S."/>
            <person name="Schmutz J."/>
            <person name="Toulza E."/>
            <person name="Wyss T."/>
            <person name="Zelensky A."/>
            <person name="Zhou K."/>
            <person name="Armbrust E.V."/>
            <person name="Bhattacharya D."/>
            <person name="Goodenough U.W."/>
            <person name="Van de Peer Y."/>
            <person name="Grigoriev I.V."/>
        </authorList>
    </citation>
    <scope>NUCLEOTIDE SEQUENCE [LARGE SCALE GENOMIC DNA]</scope>
    <source>
        <strain evidence="7">RCC299 / NOUM17</strain>
    </source>
</reference>
<dbReference type="EMBL" id="CP001333">
    <property type="protein sequence ID" value="ACO67770.1"/>
    <property type="molecule type" value="Genomic_DNA"/>
</dbReference>
<dbReference type="InterPro" id="IPR032675">
    <property type="entry name" value="LRR_dom_sf"/>
</dbReference>
<dbReference type="OMA" id="RDQQDDH"/>
<dbReference type="STRING" id="296587.C1EHZ7"/>
<evidence type="ECO:0000313" key="6">
    <source>
        <dbReference type="EMBL" id="ACO67770.1"/>
    </source>
</evidence>
<name>C1EHZ7_MICCC</name>
<dbReference type="AlphaFoldDB" id="C1EHZ7"/>
<evidence type="ECO:0000256" key="3">
    <source>
        <dbReference type="ARBA" id="ARBA00022737"/>
    </source>
</evidence>
<evidence type="ECO:0000256" key="4">
    <source>
        <dbReference type="SAM" id="Coils"/>
    </source>
</evidence>
<dbReference type="Proteomes" id="UP000002009">
    <property type="component" value="Chromosome 15"/>
</dbReference>
<evidence type="ECO:0000256" key="1">
    <source>
        <dbReference type="ARBA" id="ARBA00004430"/>
    </source>
</evidence>
<dbReference type="Gene3D" id="3.80.10.10">
    <property type="entry name" value="Ribonuclease Inhibitor"/>
    <property type="match status" value="2"/>
</dbReference>
<feature type="region of interest" description="Disordered" evidence="5">
    <location>
        <begin position="1"/>
        <end position="74"/>
    </location>
</feature>
<feature type="region of interest" description="Disordered" evidence="5">
    <location>
        <begin position="237"/>
        <end position="280"/>
    </location>
</feature>
<feature type="compositionally biased region" description="Basic residues" evidence="5">
    <location>
        <begin position="1"/>
        <end position="13"/>
    </location>
</feature>
<dbReference type="GeneID" id="8249269"/>
<dbReference type="KEGG" id="mis:MICPUN_64403"/>
<evidence type="ECO:0000256" key="2">
    <source>
        <dbReference type="ARBA" id="ARBA00022614"/>
    </source>
</evidence>
<feature type="compositionally biased region" description="Low complexity" evidence="5">
    <location>
        <begin position="541"/>
        <end position="550"/>
    </location>
</feature>
<keyword evidence="7" id="KW-1185">Reference proteome</keyword>
<feature type="coiled-coil region" evidence="4">
    <location>
        <begin position="832"/>
        <end position="950"/>
    </location>
</feature>
<dbReference type="RefSeq" id="XP_002506512.1">
    <property type="nucleotide sequence ID" value="XM_002506466.1"/>
</dbReference>
<feature type="coiled-coil region" evidence="4">
    <location>
        <begin position="1137"/>
        <end position="1210"/>
    </location>
</feature>
<comment type="subcellular location">
    <subcellularLocation>
        <location evidence="1">Cytoplasm</location>
        <location evidence="1">Cytoskeleton</location>
        <location evidence="1">Cilium axoneme</location>
    </subcellularLocation>
</comment>
<evidence type="ECO:0000256" key="5">
    <source>
        <dbReference type="SAM" id="MobiDB-lite"/>
    </source>
</evidence>
<keyword evidence="2" id="KW-0433">Leucine-rich repeat</keyword>
<accession>C1EHZ7</accession>
<protein>
    <submittedName>
        <fullName evidence="6">Uncharacterized protein</fullName>
    </submittedName>
</protein>
<dbReference type="InterPro" id="IPR050576">
    <property type="entry name" value="Cilia_flagella_integrity"/>
</dbReference>
<feature type="coiled-coil region" evidence="4">
    <location>
        <begin position="768"/>
        <end position="802"/>
    </location>
</feature>
<gene>
    <name evidence="6" type="ORF">MICPUN_64403</name>
</gene>
<feature type="compositionally biased region" description="Basic residues" evidence="5">
    <location>
        <begin position="490"/>
        <end position="499"/>
    </location>
</feature>
<organism evidence="6 7">
    <name type="scientific">Micromonas commoda (strain RCC299 / NOUM17 / CCMP2709)</name>
    <name type="common">Picoplanktonic green alga</name>
    <dbReference type="NCBI Taxonomy" id="296587"/>
    <lineage>
        <taxon>Eukaryota</taxon>
        <taxon>Viridiplantae</taxon>
        <taxon>Chlorophyta</taxon>
        <taxon>Mamiellophyceae</taxon>
        <taxon>Mamiellales</taxon>
        <taxon>Mamiellaceae</taxon>
        <taxon>Micromonas</taxon>
    </lineage>
</organism>
<feature type="region of interest" description="Disordered" evidence="5">
    <location>
        <begin position="384"/>
        <end position="429"/>
    </location>
</feature>
<dbReference type="InterPro" id="IPR001611">
    <property type="entry name" value="Leu-rich_rpt"/>
</dbReference>
<keyword evidence="4" id="KW-0175">Coiled coil</keyword>
<feature type="region of interest" description="Disordered" evidence="5">
    <location>
        <begin position="536"/>
        <end position="696"/>
    </location>
</feature>
<sequence length="1215" mass="131648">MAPPRHSPKRVQRRAQQLQERQREEAERRRSRQGDADKEPAARRSLDKDAPSFGKGDLPQVDLRDDPTTPDGEVTDISCYGGRLQSLSQIVGISRFANLRSLCVHGCRLTRMDVDPMLRACGDSLRDLNLSSNRLARLEGLPVLRNLRTLDVTNNAIVSLDGIDLGAPKLSRLVARYNRVRSLHALTIPRADGQPWSLAHLDIRDNNVETFADLGAGLAAVVSLRAILLRSSPSPFGSFEPSSDADDPVHGLSSAPPSTTDSLEATAGSGEDVGTRGRRVGNPVCLEPSYRLAIAALAPWLRELDGEPLSRGPDELAEGSGAVADARNADLLERAAREAAETAETAALARSAAEAAREGKEARVGKESLDLSFAAADESPENFIASDDSAAARRNRTTPKMDEALTRYKARAVGQGRSGRSPAKRDHREVTFALTDEILQALDDDGVSTKAAEGSVASAEPDPPEPTSDAAATAAARDETDEDEQDARVERKRAKKRDRKERERRRAETDDADAAVVDHELRLRRIERDLLRAANARREAAGGVHAAEVASTQRGAASTRGEVVSTQTSVSLGRGALAHPPPKPQSGGREQLEAEVSALKSQVEALLRERDPRGKGSGSGARPDWQHPGRRATIPSTPPPVRGNQPQQQQQQQPGADDVEVGAGADDGAEGAEGTDYADAETRVSSSPAKRLATAAEREAELARKLAAARAEVTAERKRHALETQRLKDDHAKSIDASTRAAKEATEARDVALKSLAEHPASVDAAELDRVNAELVSALAVSEELEATLREVREEAAANLDALRAMHARECQLRDENLVAANNLTRKVVQDLADSKTARDALESEVRRVNERVKAVEDEFRWALKESEEDKTRLTAEVEEMTRVARAALDGKRDAEALAEELAEVCEQQRVAIEDMARDRRRAERAEADAAAARADVGEMQVRIREAEKRASAAVAAERAATKALDLVKDQKAQSIAAIAEVDGVRKQLELAHDNVRIKDAMLESQAELIKSLKDENARNKEATSGAVKAAVDAERAASSRAKSTENDLHRLKKDLAGADAAIERLEKALEEVTARRDAAEDAAADARREIAERDQMLAYVSSEVESVKSMFAQREDGLRRERDDALARLAERDDADDELKAEARAAREDAAAARADAAEAAAAAEARVASIDERERAATEKVRRVEAEMRALLQEVAQHKRQSQAKVQELMALI</sequence>
<dbReference type="eggNOG" id="KOG0531">
    <property type="taxonomic scope" value="Eukaryota"/>
</dbReference>
<dbReference type="PANTHER" id="PTHR45973">
    <property type="entry name" value="PROTEIN PHOSPHATASE 1 REGULATORY SUBUNIT SDS22-RELATED"/>
    <property type="match status" value="1"/>
</dbReference>
<feature type="compositionally biased region" description="Basic and acidic residues" evidence="5">
    <location>
        <begin position="500"/>
        <end position="509"/>
    </location>
</feature>
<dbReference type="OrthoDB" id="1904536at2759"/>
<dbReference type="GO" id="GO:0005930">
    <property type="term" value="C:axoneme"/>
    <property type="evidence" value="ECO:0007669"/>
    <property type="project" value="UniProtKB-SubCell"/>
</dbReference>
<feature type="region of interest" description="Disordered" evidence="5">
    <location>
        <begin position="447"/>
        <end position="521"/>
    </location>
</feature>
<dbReference type="PROSITE" id="PS51450">
    <property type="entry name" value="LRR"/>
    <property type="match status" value="1"/>
</dbReference>
<dbReference type="InParanoid" id="C1EHZ7"/>
<feature type="compositionally biased region" description="Low complexity" evidence="5">
    <location>
        <begin position="645"/>
        <end position="677"/>
    </location>
</feature>